<protein>
    <recommendedName>
        <fullName evidence="12">Nucleoporin Nup54 alpha-helical domain-containing protein</fullName>
    </recommendedName>
</protein>
<dbReference type="GO" id="GO:0017056">
    <property type="term" value="F:structural constituent of nuclear pore"/>
    <property type="evidence" value="ECO:0007669"/>
    <property type="project" value="InterPro"/>
</dbReference>
<keyword evidence="11" id="KW-1185">Reference proteome</keyword>
<evidence type="ECO:0008006" key="12">
    <source>
        <dbReference type="Google" id="ProtNLM"/>
    </source>
</evidence>
<name>A0A427XYG8_9TREE</name>
<feature type="coiled-coil region" evidence="8">
    <location>
        <begin position="345"/>
        <end position="412"/>
    </location>
</feature>
<evidence type="ECO:0000256" key="4">
    <source>
        <dbReference type="ARBA" id="ARBA00022927"/>
    </source>
</evidence>
<evidence type="ECO:0000256" key="2">
    <source>
        <dbReference type="ARBA" id="ARBA00022448"/>
    </source>
</evidence>
<dbReference type="GO" id="GO:0051028">
    <property type="term" value="P:mRNA transport"/>
    <property type="evidence" value="ECO:0007669"/>
    <property type="project" value="UniProtKB-KW"/>
</dbReference>
<gene>
    <name evidence="10" type="ORF">EHS25_005172</name>
</gene>
<dbReference type="GO" id="GO:0015031">
    <property type="term" value="P:protein transport"/>
    <property type="evidence" value="ECO:0007669"/>
    <property type="project" value="UniProtKB-KW"/>
</dbReference>
<dbReference type="InterPro" id="IPR025574">
    <property type="entry name" value="Nucleoporin_FG_rpt"/>
</dbReference>
<evidence type="ECO:0000256" key="6">
    <source>
        <dbReference type="ARBA" id="ARBA00023132"/>
    </source>
</evidence>
<keyword evidence="4" id="KW-0653">Protein transport</keyword>
<evidence type="ECO:0000256" key="9">
    <source>
        <dbReference type="SAM" id="MobiDB-lite"/>
    </source>
</evidence>
<dbReference type="InterPro" id="IPR024882">
    <property type="entry name" value="NUP58/p45/49"/>
</dbReference>
<dbReference type="Pfam" id="PF13634">
    <property type="entry name" value="Nucleoporin_FG"/>
    <property type="match status" value="1"/>
</dbReference>
<feature type="compositionally biased region" description="Low complexity" evidence="9">
    <location>
        <begin position="10"/>
        <end position="24"/>
    </location>
</feature>
<feature type="compositionally biased region" description="Polar residues" evidence="9">
    <location>
        <begin position="143"/>
        <end position="180"/>
    </location>
</feature>
<keyword evidence="3" id="KW-0509">mRNA transport</keyword>
<evidence type="ECO:0000256" key="5">
    <source>
        <dbReference type="ARBA" id="ARBA00023010"/>
    </source>
</evidence>
<dbReference type="STRING" id="1890683.A0A427XYG8"/>
<keyword evidence="8" id="KW-0175">Coiled coil</keyword>
<reference evidence="10 11" key="1">
    <citation type="submission" date="2018-11" db="EMBL/GenBank/DDBJ databases">
        <title>Genome sequence of Saitozyma podzolica DSM 27192.</title>
        <authorList>
            <person name="Aliyu H."/>
            <person name="Gorte O."/>
            <person name="Ochsenreither K."/>
        </authorList>
    </citation>
    <scope>NUCLEOTIDE SEQUENCE [LARGE SCALE GENOMIC DNA]</scope>
    <source>
        <strain evidence="10 11">DSM 27192</strain>
    </source>
</reference>
<feature type="compositionally biased region" description="Low complexity" evidence="9">
    <location>
        <begin position="78"/>
        <end position="91"/>
    </location>
</feature>
<evidence type="ECO:0000256" key="7">
    <source>
        <dbReference type="ARBA" id="ARBA00023242"/>
    </source>
</evidence>
<evidence type="ECO:0000313" key="10">
    <source>
        <dbReference type="EMBL" id="RSH83928.1"/>
    </source>
</evidence>
<keyword evidence="7" id="KW-0539">Nucleus</keyword>
<evidence type="ECO:0000256" key="3">
    <source>
        <dbReference type="ARBA" id="ARBA00022816"/>
    </source>
</evidence>
<keyword evidence="2" id="KW-0813">Transport</keyword>
<dbReference type="GO" id="GO:0005643">
    <property type="term" value="C:nuclear pore"/>
    <property type="evidence" value="ECO:0007669"/>
    <property type="project" value="UniProtKB-SubCell"/>
</dbReference>
<accession>A0A427XYG8</accession>
<feature type="compositionally biased region" description="Low complexity" evidence="9">
    <location>
        <begin position="200"/>
        <end position="222"/>
    </location>
</feature>
<evidence type="ECO:0000256" key="8">
    <source>
        <dbReference type="SAM" id="Coils"/>
    </source>
</evidence>
<dbReference type="PANTHER" id="PTHR13437:SF2">
    <property type="entry name" value="NUCLEOPORIN P58_P45"/>
    <property type="match status" value="1"/>
</dbReference>
<dbReference type="Gene3D" id="6.10.140.1350">
    <property type="match status" value="1"/>
</dbReference>
<dbReference type="AlphaFoldDB" id="A0A427XYG8"/>
<proteinExistence type="predicted"/>
<keyword evidence="6" id="KW-0906">Nuclear pore complex</keyword>
<dbReference type="Proteomes" id="UP000279259">
    <property type="component" value="Unassembled WGS sequence"/>
</dbReference>
<keyword evidence="5" id="KW-0811">Translocation</keyword>
<organism evidence="10 11">
    <name type="scientific">Saitozyma podzolica</name>
    <dbReference type="NCBI Taxonomy" id="1890683"/>
    <lineage>
        <taxon>Eukaryota</taxon>
        <taxon>Fungi</taxon>
        <taxon>Dikarya</taxon>
        <taxon>Basidiomycota</taxon>
        <taxon>Agaricomycotina</taxon>
        <taxon>Tremellomycetes</taxon>
        <taxon>Tremellales</taxon>
        <taxon>Trimorphomycetaceae</taxon>
        <taxon>Saitozyma</taxon>
    </lineage>
</organism>
<sequence length="453" mass="46322">MSFGGFKFGASTSAPTSQPSSTQPPSVPTFSLTGATPIATPSTSQPFSFGGASSTQPAGGPAPGTSLFGGAGAGAGTQLGQQGQVGPTPGQSATGGFFGGGMFGAQPSQPSTGTPGASTGGLFGGTSMATPATGGLFGGTPGRQGQTPAQPSGLFGQSASTPAPTSLFGQPSQAAPTPGSSLFGAPAQSSTGPGTGLFGAAPQQQQSALQASTAAGPSSGSGLNKTTKFAETPEQVQKTIEQLDGWIKQQKQAGEGSNVELVGRAIWQTSGDIKGATEEYAAIAQGITSLQAALGQLRSRFLSVEEDLRKVAEIWETFKSVDGRPGALRIAAHRDFPQEFFARMAQSMEERVKRYRRTITQLNRAINSMSSDQETPSPQAIAQTIQNHQNALIALAAQLEDLQLRMNDLRAVYATWGVLPGSRGGQDHASAVTDADKWLMLVSGRTTERGRAQ</sequence>
<feature type="compositionally biased region" description="Polar residues" evidence="9">
    <location>
        <begin position="223"/>
        <end position="233"/>
    </location>
</feature>
<feature type="compositionally biased region" description="Low complexity" evidence="9">
    <location>
        <begin position="107"/>
        <end position="117"/>
    </location>
</feature>
<dbReference type="EMBL" id="RSCD01000022">
    <property type="protein sequence ID" value="RSH83928.1"/>
    <property type="molecule type" value="Genomic_DNA"/>
</dbReference>
<feature type="compositionally biased region" description="Gly residues" evidence="9">
    <location>
        <begin position="67"/>
        <end position="77"/>
    </location>
</feature>
<feature type="region of interest" description="Disordered" evidence="9">
    <location>
        <begin position="1"/>
        <end position="233"/>
    </location>
</feature>
<feature type="compositionally biased region" description="Polar residues" evidence="9">
    <location>
        <begin position="30"/>
        <end position="57"/>
    </location>
</feature>
<dbReference type="OrthoDB" id="2538017at2759"/>
<comment type="caution">
    <text evidence="10">The sequence shown here is derived from an EMBL/GenBank/DDBJ whole genome shotgun (WGS) entry which is preliminary data.</text>
</comment>
<evidence type="ECO:0000256" key="1">
    <source>
        <dbReference type="ARBA" id="ARBA00004567"/>
    </source>
</evidence>
<dbReference type="GO" id="GO:0008139">
    <property type="term" value="F:nuclear localization sequence binding"/>
    <property type="evidence" value="ECO:0007669"/>
    <property type="project" value="InterPro"/>
</dbReference>
<comment type="subcellular location">
    <subcellularLocation>
        <location evidence="1">Nucleus</location>
        <location evidence="1">Nuclear pore complex</location>
    </subcellularLocation>
</comment>
<evidence type="ECO:0000313" key="11">
    <source>
        <dbReference type="Proteomes" id="UP000279259"/>
    </source>
</evidence>
<dbReference type="PANTHER" id="PTHR13437">
    <property type="entry name" value="NUCLEOPORIN P58/P45 NUCLEOPORIN-LIKE PROTEIN 1"/>
    <property type="match status" value="1"/>
</dbReference>